<dbReference type="Pfam" id="PF13377">
    <property type="entry name" value="Peripla_BP_3"/>
    <property type="match status" value="1"/>
</dbReference>
<name>A0ABW4FVF7_9PSEU</name>
<dbReference type="EMBL" id="JBHUCP010000025">
    <property type="protein sequence ID" value="MFD1533621.1"/>
    <property type="molecule type" value="Genomic_DNA"/>
</dbReference>
<keyword evidence="6" id="KW-1185">Reference proteome</keyword>
<evidence type="ECO:0000256" key="1">
    <source>
        <dbReference type="ARBA" id="ARBA00023015"/>
    </source>
</evidence>
<dbReference type="InterPro" id="IPR010982">
    <property type="entry name" value="Lambda_DNA-bd_dom_sf"/>
</dbReference>
<dbReference type="InterPro" id="IPR028082">
    <property type="entry name" value="Peripla_BP_I"/>
</dbReference>
<dbReference type="GO" id="GO:0003677">
    <property type="term" value="F:DNA binding"/>
    <property type="evidence" value="ECO:0007669"/>
    <property type="project" value="UniProtKB-KW"/>
</dbReference>
<gene>
    <name evidence="5" type="ORF">ACFSCY_29780</name>
</gene>
<reference evidence="6" key="1">
    <citation type="journal article" date="2019" name="Int. J. Syst. Evol. Microbiol.">
        <title>The Global Catalogue of Microorganisms (GCM) 10K type strain sequencing project: providing services to taxonomists for standard genome sequencing and annotation.</title>
        <authorList>
            <consortium name="The Broad Institute Genomics Platform"/>
            <consortium name="The Broad Institute Genome Sequencing Center for Infectious Disease"/>
            <person name="Wu L."/>
            <person name="Ma J."/>
        </authorList>
    </citation>
    <scope>NUCLEOTIDE SEQUENCE [LARGE SCALE GENOMIC DNA]</scope>
    <source>
        <strain evidence="6">JCM 12165</strain>
    </source>
</reference>
<keyword evidence="2 5" id="KW-0238">DNA-binding</keyword>
<dbReference type="InterPro" id="IPR000843">
    <property type="entry name" value="HTH_LacI"/>
</dbReference>
<evidence type="ECO:0000313" key="5">
    <source>
        <dbReference type="EMBL" id="MFD1533621.1"/>
    </source>
</evidence>
<evidence type="ECO:0000256" key="2">
    <source>
        <dbReference type="ARBA" id="ARBA00023125"/>
    </source>
</evidence>
<dbReference type="PANTHER" id="PTHR30146:SF153">
    <property type="entry name" value="LACTOSE OPERON REPRESSOR"/>
    <property type="match status" value="1"/>
</dbReference>
<dbReference type="SUPFAM" id="SSF53822">
    <property type="entry name" value="Periplasmic binding protein-like I"/>
    <property type="match status" value="1"/>
</dbReference>
<keyword evidence="3" id="KW-0804">Transcription</keyword>
<evidence type="ECO:0000313" key="6">
    <source>
        <dbReference type="Proteomes" id="UP001597145"/>
    </source>
</evidence>
<organism evidence="5 6">
    <name type="scientific">Pseudonocardia aurantiaca</name>
    <dbReference type="NCBI Taxonomy" id="75290"/>
    <lineage>
        <taxon>Bacteria</taxon>
        <taxon>Bacillati</taxon>
        <taxon>Actinomycetota</taxon>
        <taxon>Actinomycetes</taxon>
        <taxon>Pseudonocardiales</taxon>
        <taxon>Pseudonocardiaceae</taxon>
        <taxon>Pseudonocardia</taxon>
    </lineage>
</organism>
<protein>
    <submittedName>
        <fullName evidence="5">LacI family DNA-binding transcriptional regulator</fullName>
    </submittedName>
</protein>
<feature type="domain" description="HTH lacI-type" evidence="4">
    <location>
        <begin position="8"/>
        <end position="52"/>
    </location>
</feature>
<sequence>MNGSAKRITLAQVAQRAGVSVPTASKVLSGRTDVADRTRLRVQKAVQDLGYRSPHERRPGGDGPALVDLVIAGLESEYAVEVMRGIIDGATAEQVEIVISSMTPDMSDANVEEWAGRLRQGGRRRLVLVTSDMSTEQLAVFRVNGISVVLVDPRSKPHDGVPTVCSTDWAGGRAATAHLLELGHRRVGYIGGAYEVECNRARQSGYLAALVELGVDFDRDLVVTGRFDPATGADGIRRLLALPDPPTAVFCGNDAIATGVVRQADALGIDVPADLSVVGFDGTPMVENTIPRLTSVAQPLRQIGRTALRTVLQLDRGEPIAAQHVELATNLVVRDSTAPPRGR</sequence>
<comment type="caution">
    <text evidence="5">The sequence shown here is derived from an EMBL/GenBank/DDBJ whole genome shotgun (WGS) entry which is preliminary data.</text>
</comment>
<keyword evidence="1" id="KW-0805">Transcription regulation</keyword>
<dbReference type="PANTHER" id="PTHR30146">
    <property type="entry name" value="LACI-RELATED TRANSCRIPTIONAL REPRESSOR"/>
    <property type="match status" value="1"/>
</dbReference>
<dbReference type="CDD" id="cd01392">
    <property type="entry name" value="HTH_LacI"/>
    <property type="match status" value="1"/>
</dbReference>
<dbReference type="SUPFAM" id="SSF47413">
    <property type="entry name" value="lambda repressor-like DNA-binding domains"/>
    <property type="match status" value="1"/>
</dbReference>
<proteinExistence type="predicted"/>
<evidence type="ECO:0000256" key="3">
    <source>
        <dbReference type="ARBA" id="ARBA00023163"/>
    </source>
</evidence>
<evidence type="ECO:0000259" key="4">
    <source>
        <dbReference type="PROSITE" id="PS50932"/>
    </source>
</evidence>
<accession>A0ABW4FVF7</accession>
<dbReference type="Pfam" id="PF00356">
    <property type="entry name" value="LacI"/>
    <property type="match status" value="1"/>
</dbReference>
<dbReference type="Gene3D" id="1.10.260.40">
    <property type="entry name" value="lambda repressor-like DNA-binding domains"/>
    <property type="match status" value="1"/>
</dbReference>
<dbReference type="InterPro" id="IPR046335">
    <property type="entry name" value="LacI/GalR-like_sensor"/>
</dbReference>
<dbReference type="SMART" id="SM00354">
    <property type="entry name" value="HTH_LACI"/>
    <property type="match status" value="1"/>
</dbReference>
<dbReference type="Proteomes" id="UP001597145">
    <property type="component" value="Unassembled WGS sequence"/>
</dbReference>
<dbReference type="PROSITE" id="PS50932">
    <property type="entry name" value="HTH_LACI_2"/>
    <property type="match status" value="1"/>
</dbReference>
<dbReference type="Gene3D" id="3.40.50.2300">
    <property type="match status" value="2"/>
</dbReference>
<dbReference type="RefSeq" id="WP_343985716.1">
    <property type="nucleotide sequence ID" value="NZ_BAAAJG010000026.1"/>
</dbReference>